<dbReference type="Proteomes" id="UP001169242">
    <property type="component" value="Unassembled WGS sequence"/>
</dbReference>
<comment type="caution">
    <text evidence="2">The sequence shown here is derived from an EMBL/GenBank/DDBJ whole genome shotgun (WGS) entry which is preliminary data.</text>
</comment>
<name>A0AA42DPI9_9FIRM</name>
<reference evidence="2" key="1">
    <citation type="journal article" date="2023" name="Int. J. Syst. Evol. Microbiol.">
        <title>&lt;i&gt;Holtiella tumoricola&lt;/i&gt; gen. nov. sp. nov., isolated from a human clinical sample.</title>
        <authorList>
            <person name="Allen-Vercoe E."/>
            <person name="Daigneault M.C."/>
            <person name="Vancuren S.J."/>
            <person name="Cochrane K."/>
            <person name="O'Neal L.L."/>
            <person name="Sankaranarayanan K."/>
            <person name="Lawson P.A."/>
        </authorList>
    </citation>
    <scope>NUCLEOTIDE SEQUENCE</scope>
    <source>
        <strain evidence="2">CC70A</strain>
    </source>
</reference>
<accession>A0AA42DPI9</accession>
<evidence type="ECO:0000256" key="1">
    <source>
        <dbReference type="SAM" id="Phobius"/>
    </source>
</evidence>
<organism evidence="2 3">
    <name type="scientific">Holtiella tumoricola</name>
    <dbReference type="NCBI Taxonomy" id="3018743"/>
    <lineage>
        <taxon>Bacteria</taxon>
        <taxon>Bacillati</taxon>
        <taxon>Bacillota</taxon>
        <taxon>Clostridia</taxon>
        <taxon>Lachnospirales</taxon>
        <taxon>Cellulosilyticaceae</taxon>
        <taxon>Holtiella</taxon>
    </lineage>
</organism>
<feature type="transmembrane region" description="Helical" evidence="1">
    <location>
        <begin position="34"/>
        <end position="55"/>
    </location>
</feature>
<keyword evidence="1" id="KW-0472">Membrane</keyword>
<evidence type="ECO:0000313" key="2">
    <source>
        <dbReference type="EMBL" id="MDA3732461.1"/>
    </source>
</evidence>
<evidence type="ECO:0000313" key="3">
    <source>
        <dbReference type="Proteomes" id="UP001169242"/>
    </source>
</evidence>
<dbReference type="EMBL" id="JAQIFT010000048">
    <property type="protein sequence ID" value="MDA3732461.1"/>
    <property type="molecule type" value="Genomic_DNA"/>
</dbReference>
<gene>
    <name evidence="2" type="ORF">PBV87_13290</name>
</gene>
<dbReference type="RefSeq" id="WP_154668839.1">
    <property type="nucleotide sequence ID" value="NZ_JAQIFT010000048.1"/>
</dbReference>
<proteinExistence type="predicted"/>
<protein>
    <submittedName>
        <fullName evidence="2">Uncharacterized protein</fullName>
    </submittedName>
</protein>
<keyword evidence="1" id="KW-0812">Transmembrane</keyword>
<keyword evidence="3" id="KW-1185">Reference proteome</keyword>
<keyword evidence="1" id="KW-1133">Transmembrane helix</keyword>
<dbReference type="AlphaFoldDB" id="A0AA42DPI9"/>
<sequence length="58" mass="6730">MAQSKRHYRVAERTKELENQDLILTKDSLREMSFLFGLIYISSILLSFAVGYFVGNND</sequence>